<reference evidence="1 2" key="1">
    <citation type="submission" date="2008-12" db="EMBL/GenBank/DDBJ databases">
        <title>Annotation of Bacteroides fragilis strain 3_1_12.</title>
        <authorList>
            <consortium name="The Broad Institute Genome Sequencing Platform"/>
            <person name="Ward D."/>
            <person name="Young S.K."/>
            <person name="Kodira C.D."/>
            <person name="Zeng Q."/>
            <person name="Koehrsen M."/>
            <person name="Alvarado L."/>
            <person name="Berlin A."/>
            <person name="Borenstein D."/>
            <person name="Chen Z."/>
            <person name="Engels R."/>
            <person name="Freedman E."/>
            <person name="Gellesch M."/>
            <person name="Goldberg J."/>
            <person name="Griggs A."/>
            <person name="Gujja S."/>
            <person name="Heiman D."/>
            <person name="Hepburn T."/>
            <person name="Howarth C."/>
            <person name="Jen D."/>
            <person name="Larson L."/>
            <person name="Lewis B."/>
            <person name="Mehta T."/>
            <person name="Park D."/>
            <person name="Pearson M."/>
            <person name="Roberts A."/>
            <person name="Saif S."/>
            <person name="Shea T."/>
            <person name="Shenoy N."/>
            <person name="Sisk P."/>
            <person name="Stolte C."/>
            <person name="Sykes S."/>
            <person name="Walk T."/>
            <person name="White J."/>
            <person name="Yandava C."/>
            <person name="Allen-Vercoe E."/>
            <person name="Strauss J."/>
            <person name="Ambrose C."/>
            <person name="Lander E."/>
            <person name="Nusbaum C."/>
            <person name="Galagan J."/>
            <person name="Birren B."/>
        </authorList>
    </citation>
    <scope>NUCLEOTIDE SEQUENCE [LARGE SCALE GENOMIC DNA]</scope>
    <source>
        <strain evidence="1 2">3_1_12</strain>
    </source>
</reference>
<gene>
    <name evidence="1" type="ORF">BFAG_00260</name>
</gene>
<evidence type="ECO:0000313" key="1">
    <source>
        <dbReference type="EMBL" id="EFR51567.1"/>
    </source>
</evidence>
<proteinExistence type="predicted"/>
<dbReference type="EMBL" id="EQ973213">
    <property type="protein sequence ID" value="EFR51567.1"/>
    <property type="molecule type" value="Genomic_DNA"/>
</dbReference>
<evidence type="ECO:0000313" key="2">
    <source>
        <dbReference type="Proteomes" id="UP000005101"/>
    </source>
</evidence>
<accession>A0ABN0BFA1</accession>
<sequence length="117" mass="13418">MKSIQSARFTDVSNGHSESGIFTNTVLASCALTAKEEKIPRINTRRVRVEFFISDNLVSLRSYLVPKYRNIIPINTRIRSIALLFKFFSRNIIAPKRKDTMTLPLRTIETIEIIESS</sequence>
<name>A0ABN0BFA1_BACFG</name>
<organism evidence="1 2">
    <name type="scientific">Bacteroides fragilis 3_1_12</name>
    <dbReference type="NCBI Taxonomy" id="457424"/>
    <lineage>
        <taxon>Bacteria</taxon>
        <taxon>Pseudomonadati</taxon>
        <taxon>Bacteroidota</taxon>
        <taxon>Bacteroidia</taxon>
        <taxon>Bacteroidales</taxon>
        <taxon>Bacteroidaceae</taxon>
        <taxon>Bacteroides</taxon>
    </lineage>
</organism>
<keyword evidence="2" id="KW-1185">Reference proteome</keyword>
<dbReference type="PROSITE" id="PS51257">
    <property type="entry name" value="PROKAR_LIPOPROTEIN"/>
    <property type="match status" value="1"/>
</dbReference>
<protein>
    <submittedName>
        <fullName evidence="1">Uncharacterized protein</fullName>
    </submittedName>
</protein>
<dbReference type="Proteomes" id="UP000005101">
    <property type="component" value="Unassembled WGS sequence"/>
</dbReference>